<dbReference type="InterPro" id="IPR002104">
    <property type="entry name" value="Integrase_catalytic"/>
</dbReference>
<accession>A0ABP7LPD4</accession>
<dbReference type="Proteomes" id="UP001500827">
    <property type="component" value="Unassembled WGS sequence"/>
</dbReference>
<evidence type="ECO:0000259" key="5">
    <source>
        <dbReference type="PROSITE" id="PS51898"/>
    </source>
</evidence>
<name>A0ABP7LPD4_9SPHN</name>
<sequence length="197" mass="22461">MNHPAQVIVGAKLPLRPMHVWAIRVRLQIEGRLRDLALFDIALDSKLRGCDVVALRLADISAAGSLRRRAVVIQQKTGRPVQFEITEQTRRSLSEWLKVRRDSADGWIFPSRMHQDDHLSTRQYFRLVKSWVALIGLETAEYGTHSLRRTKVSLLYRKTGNLRACQLLLGHTKLESTVRYLGVELDDALALSEALEL</sequence>
<keyword evidence="3" id="KW-0238">DNA-binding</keyword>
<dbReference type="PANTHER" id="PTHR30349:SF41">
    <property type="entry name" value="INTEGRASE_RECOMBINASE PROTEIN MJ0367-RELATED"/>
    <property type="match status" value="1"/>
</dbReference>
<reference evidence="7" key="1">
    <citation type="journal article" date="2019" name="Int. J. Syst. Evol. Microbiol.">
        <title>The Global Catalogue of Microorganisms (GCM) 10K type strain sequencing project: providing services to taxonomists for standard genome sequencing and annotation.</title>
        <authorList>
            <consortium name="The Broad Institute Genomics Platform"/>
            <consortium name="The Broad Institute Genome Sequencing Center for Infectious Disease"/>
            <person name="Wu L."/>
            <person name="Ma J."/>
        </authorList>
    </citation>
    <scope>NUCLEOTIDE SEQUENCE [LARGE SCALE GENOMIC DNA]</scope>
    <source>
        <strain evidence="7">JCM 17543</strain>
    </source>
</reference>
<keyword evidence="2" id="KW-0229">DNA integration</keyword>
<dbReference type="InterPro" id="IPR011010">
    <property type="entry name" value="DNA_brk_join_enz"/>
</dbReference>
<evidence type="ECO:0000313" key="6">
    <source>
        <dbReference type="EMBL" id="GAA3903613.1"/>
    </source>
</evidence>
<dbReference type="Gene3D" id="1.10.443.10">
    <property type="entry name" value="Intergrase catalytic core"/>
    <property type="match status" value="1"/>
</dbReference>
<evidence type="ECO:0000256" key="2">
    <source>
        <dbReference type="ARBA" id="ARBA00022908"/>
    </source>
</evidence>
<dbReference type="PANTHER" id="PTHR30349">
    <property type="entry name" value="PHAGE INTEGRASE-RELATED"/>
    <property type="match status" value="1"/>
</dbReference>
<comment type="similarity">
    <text evidence="1">Belongs to the 'phage' integrase family.</text>
</comment>
<dbReference type="PROSITE" id="PS51898">
    <property type="entry name" value="TYR_RECOMBINASE"/>
    <property type="match status" value="1"/>
</dbReference>
<evidence type="ECO:0000256" key="3">
    <source>
        <dbReference type="ARBA" id="ARBA00023125"/>
    </source>
</evidence>
<evidence type="ECO:0000256" key="1">
    <source>
        <dbReference type="ARBA" id="ARBA00008857"/>
    </source>
</evidence>
<evidence type="ECO:0000256" key="4">
    <source>
        <dbReference type="ARBA" id="ARBA00023172"/>
    </source>
</evidence>
<dbReference type="InterPro" id="IPR050090">
    <property type="entry name" value="Tyrosine_recombinase_XerCD"/>
</dbReference>
<evidence type="ECO:0000313" key="7">
    <source>
        <dbReference type="Proteomes" id="UP001500827"/>
    </source>
</evidence>
<proteinExistence type="inferred from homology"/>
<comment type="caution">
    <text evidence="6">The sequence shown here is derived from an EMBL/GenBank/DDBJ whole genome shotgun (WGS) entry which is preliminary data.</text>
</comment>
<gene>
    <name evidence="6" type="ORF">GCM10022276_22840</name>
</gene>
<feature type="domain" description="Tyr recombinase" evidence="5">
    <location>
        <begin position="12"/>
        <end position="196"/>
    </location>
</feature>
<dbReference type="RefSeq" id="WP_344699820.1">
    <property type="nucleotide sequence ID" value="NZ_BAABBM010000001.1"/>
</dbReference>
<keyword evidence="7" id="KW-1185">Reference proteome</keyword>
<keyword evidence="4" id="KW-0233">DNA recombination</keyword>
<organism evidence="6 7">
    <name type="scientific">Sphingomonas limnosediminicola</name>
    <dbReference type="NCBI Taxonomy" id="940133"/>
    <lineage>
        <taxon>Bacteria</taxon>
        <taxon>Pseudomonadati</taxon>
        <taxon>Pseudomonadota</taxon>
        <taxon>Alphaproteobacteria</taxon>
        <taxon>Sphingomonadales</taxon>
        <taxon>Sphingomonadaceae</taxon>
        <taxon>Sphingomonas</taxon>
    </lineage>
</organism>
<dbReference type="EMBL" id="BAABBM010000001">
    <property type="protein sequence ID" value="GAA3903613.1"/>
    <property type="molecule type" value="Genomic_DNA"/>
</dbReference>
<dbReference type="Pfam" id="PF00589">
    <property type="entry name" value="Phage_integrase"/>
    <property type="match status" value="1"/>
</dbReference>
<dbReference type="SUPFAM" id="SSF56349">
    <property type="entry name" value="DNA breaking-rejoining enzymes"/>
    <property type="match status" value="1"/>
</dbReference>
<dbReference type="InterPro" id="IPR013762">
    <property type="entry name" value="Integrase-like_cat_sf"/>
</dbReference>
<protein>
    <submittedName>
        <fullName evidence="6">Site-specific integrase</fullName>
    </submittedName>
</protein>